<dbReference type="AlphaFoldDB" id="E4UZQ3"/>
<keyword evidence="2" id="KW-1185">Reference proteome</keyword>
<accession>E4UZQ3</accession>
<gene>
    <name evidence="1" type="ORF">MGYG_06581</name>
</gene>
<reference evidence="2" key="1">
    <citation type="journal article" date="2012" name="MBio">
        <title>Comparative genome analysis of Trichophyton rubrum and related dermatophytes reveals candidate genes involved in infection.</title>
        <authorList>
            <person name="Martinez D.A."/>
            <person name="Oliver B.G."/>
            <person name="Graeser Y."/>
            <person name="Goldberg J.M."/>
            <person name="Li W."/>
            <person name="Martinez-Rossi N.M."/>
            <person name="Monod M."/>
            <person name="Shelest E."/>
            <person name="Barton R.C."/>
            <person name="Birch E."/>
            <person name="Brakhage A.A."/>
            <person name="Chen Z."/>
            <person name="Gurr S.J."/>
            <person name="Heiman D."/>
            <person name="Heitman J."/>
            <person name="Kosti I."/>
            <person name="Rossi A."/>
            <person name="Saif S."/>
            <person name="Samalova M."/>
            <person name="Saunders C.W."/>
            <person name="Shea T."/>
            <person name="Summerbell R.C."/>
            <person name="Xu J."/>
            <person name="Young S."/>
            <person name="Zeng Q."/>
            <person name="Birren B.W."/>
            <person name="Cuomo C.A."/>
            <person name="White T.C."/>
        </authorList>
    </citation>
    <scope>NUCLEOTIDE SEQUENCE [LARGE SCALE GENOMIC DNA]</scope>
    <source>
        <strain evidence="2">ATCC MYA-4604 / CBS 118893</strain>
    </source>
</reference>
<evidence type="ECO:0008006" key="3">
    <source>
        <dbReference type="Google" id="ProtNLM"/>
    </source>
</evidence>
<dbReference type="STRING" id="535722.E4UZQ3"/>
<organism evidence="2">
    <name type="scientific">Arthroderma gypseum (strain ATCC MYA-4604 / CBS 118893)</name>
    <name type="common">Microsporum gypseum</name>
    <dbReference type="NCBI Taxonomy" id="535722"/>
    <lineage>
        <taxon>Eukaryota</taxon>
        <taxon>Fungi</taxon>
        <taxon>Dikarya</taxon>
        <taxon>Ascomycota</taxon>
        <taxon>Pezizomycotina</taxon>
        <taxon>Eurotiomycetes</taxon>
        <taxon>Eurotiomycetidae</taxon>
        <taxon>Onygenales</taxon>
        <taxon>Arthrodermataceae</taxon>
        <taxon>Nannizzia</taxon>
    </lineage>
</organism>
<dbReference type="OrthoDB" id="4207519at2759"/>
<protein>
    <recommendedName>
        <fullName evidence="3">HTH psq-type domain-containing protein</fullName>
    </recommendedName>
</protein>
<dbReference type="GeneID" id="10027297"/>
<sequence>MVSEEAIAAAIADLELQDVLNISETARRFKINRVTLSRRYRGVIGSRAEATSIFYKREAIAKYNITPENIYNFDEKGFLIGLEHAVKRIIPIYL</sequence>
<evidence type="ECO:0000313" key="2">
    <source>
        <dbReference type="Proteomes" id="UP000002669"/>
    </source>
</evidence>
<name>E4UZQ3_ARTGP</name>
<dbReference type="HOGENOM" id="CLU_2385719_0_0_1"/>
<dbReference type="EMBL" id="DS989826">
    <property type="protein sequence ID" value="EFR03583.1"/>
    <property type="molecule type" value="Genomic_DNA"/>
</dbReference>
<dbReference type="eggNOG" id="ENOG502RQS9">
    <property type="taxonomic scope" value="Eukaryota"/>
</dbReference>
<dbReference type="Proteomes" id="UP000002669">
    <property type="component" value="Unassembled WGS sequence"/>
</dbReference>
<proteinExistence type="predicted"/>
<evidence type="ECO:0000313" key="1">
    <source>
        <dbReference type="EMBL" id="EFR03583.1"/>
    </source>
</evidence>
<dbReference type="VEuPathDB" id="FungiDB:MGYG_06581"/>
<dbReference type="InParanoid" id="E4UZQ3"/>
<dbReference type="RefSeq" id="XP_003172037.1">
    <property type="nucleotide sequence ID" value="XM_003171989.1"/>
</dbReference>